<keyword evidence="2" id="KW-1185">Reference proteome</keyword>
<dbReference type="KEGG" id="vg:77936574"/>
<gene>
    <name evidence="1" type="primary">214</name>
    <name evidence="1" type="ORF">SEA_QUI_214</name>
</gene>
<evidence type="ECO:0000313" key="2">
    <source>
        <dbReference type="Proteomes" id="UP000321915"/>
    </source>
</evidence>
<name>A0A5B8WM56_9CAUD</name>
<dbReference type="GeneID" id="77936574"/>
<dbReference type="EMBL" id="MN183282">
    <property type="protein sequence ID" value="QED11702.1"/>
    <property type="molecule type" value="Genomic_DNA"/>
</dbReference>
<sequence length="88" mass="10241">MTEMVRLPILKNDQTPTQKYLEIDVDVLLKLVGPLHPSRVRIVTPDIYVGSIRDCAHDGCRGEIMWTGQYWWHTEGYHNHNGIPKEKE</sequence>
<reference evidence="1 2" key="1">
    <citation type="submission" date="2019-07" db="EMBL/GenBank/DDBJ databases">
        <authorList>
            <person name="Abdullah A."/>
            <person name="Lima G.C."/>
            <person name="Cuneo C.K."/>
            <person name="Ennest D.C."/>
            <person name="Fritz K.J."/>
            <person name="Johnson B.T."/>
            <person name="Larson S.M."/>
            <person name="Lemunyete M.N."/>
            <person name="Murray M.B."/>
            <person name="Osmond D.E."/>
            <person name="Patras K.A."/>
            <person name="Ransibrahmanakul S."/>
            <person name="Simpson K.A."/>
            <person name="Thull B.S."/>
            <person name="Wetzel S."/>
            <person name="Bonilla J.A."/>
            <person name="Klyczek K."/>
            <person name="Garlena R.A."/>
            <person name="Russell D.A."/>
            <person name="Pope W.H."/>
            <person name="Jacobs-Sera D."/>
            <person name="Hatfull G.F."/>
        </authorList>
    </citation>
    <scope>NUCLEOTIDE SEQUENCE [LARGE SCALE GENOMIC DNA]</scope>
</reference>
<accession>A0A5B8WM56</accession>
<dbReference type="Proteomes" id="UP000321915">
    <property type="component" value="Segment"/>
</dbReference>
<organism evidence="1 2">
    <name type="scientific">Arthrobacter phage Qui</name>
    <dbReference type="NCBI Taxonomy" id="2603260"/>
    <lineage>
        <taxon>Viruses</taxon>
        <taxon>Duplodnaviria</taxon>
        <taxon>Heunggongvirae</taxon>
        <taxon>Uroviricota</taxon>
        <taxon>Caudoviricetes</taxon>
        <taxon>Quivirus</taxon>
        <taxon>Quivirus qui</taxon>
    </lineage>
</organism>
<evidence type="ECO:0000313" key="1">
    <source>
        <dbReference type="EMBL" id="QED11702.1"/>
    </source>
</evidence>
<proteinExistence type="predicted"/>
<protein>
    <submittedName>
        <fullName evidence="1">Uncharacterized protein</fullName>
    </submittedName>
</protein>
<dbReference type="RefSeq" id="YP_010660580.1">
    <property type="nucleotide sequence ID" value="NC_070877.1"/>
</dbReference>